<gene>
    <name evidence="3" type="ORF">J2S19_003282</name>
</gene>
<dbReference type="EMBL" id="JAUSUD010000017">
    <property type="protein sequence ID" value="MDQ0231997.1"/>
    <property type="molecule type" value="Genomic_DNA"/>
</dbReference>
<evidence type="ECO:0000256" key="1">
    <source>
        <dbReference type="SAM" id="Coils"/>
    </source>
</evidence>
<dbReference type="Proteomes" id="UP001234495">
    <property type="component" value="Unassembled WGS sequence"/>
</dbReference>
<reference evidence="3 4" key="1">
    <citation type="submission" date="2023-07" db="EMBL/GenBank/DDBJ databases">
        <title>Genomic Encyclopedia of Type Strains, Phase IV (KMG-IV): sequencing the most valuable type-strain genomes for metagenomic binning, comparative biology and taxonomic classification.</title>
        <authorList>
            <person name="Goeker M."/>
        </authorList>
    </citation>
    <scope>NUCLEOTIDE SEQUENCE [LARGE SCALE GENOMIC DNA]</scope>
    <source>
        <strain evidence="3 4">DSM 29005</strain>
    </source>
</reference>
<proteinExistence type="predicted"/>
<dbReference type="RefSeq" id="WP_307343906.1">
    <property type="nucleotide sequence ID" value="NZ_JAUSUD010000017.1"/>
</dbReference>
<evidence type="ECO:0000256" key="2">
    <source>
        <dbReference type="SAM" id="SignalP"/>
    </source>
</evidence>
<organism evidence="3 4">
    <name type="scientific">Metabacillus malikii</name>
    <dbReference type="NCBI Taxonomy" id="1504265"/>
    <lineage>
        <taxon>Bacteria</taxon>
        <taxon>Bacillati</taxon>
        <taxon>Bacillota</taxon>
        <taxon>Bacilli</taxon>
        <taxon>Bacillales</taxon>
        <taxon>Bacillaceae</taxon>
        <taxon>Metabacillus</taxon>
    </lineage>
</organism>
<protein>
    <submittedName>
        <fullName evidence="3">TolA-binding protein</fullName>
    </submittedName>
</protein>
<feature type="coiled-coil region" evidence="1">
    <location>
        <begin position="65"/>
        <end position="95"/>
    </location>
</feature>
<accession>A0ABT9ZJM2</accession>
<keyword evidence="4" id="KW-1185">Reference proteome</keyword>
<name>A0ABT9ZJM2_9BACI</name>
<feature type="signal peptide" evidence="2">
    <location>
        <begin position="1"/>
        <end position="24"/>
    </location>
</feature>
<keyword evidence="1" id="KW-0175">Coiled coil</keyword>
<sequence length="162" mass="18149">MKKVLIGSALAASLLFAGANQSLAATSQFTEISIHNISSMDIETVLMMVQSERTKLLDAQLQSQIAEVQKRNEQVAILNEQLEILNEQLNVARASNSINDITEIETQITSIRQQIFTIGDSQQMDKRRLQSYSDKHKLPLELTTNYVKKMQASRAAIIGNMR</sequence>
<feature type="chain" id="PRO_5045842249" evidence="2">
    <location>
        <begin position="25"/>
        <end position="162"/>
    </location>
</feature>
<evidence type="ECO:0000313" key="3">
    <source>
        <dbReference type="EMBL" id="MDQ0231997.1"/>
    </source>
</evidence>
<keyword evidence="2" id="KW-0732">Signal</keyword>
<comment type="caution">
    <text evidence="3">The sequence shown here is derived from an EMBL/GenBank/DDBJ whole genome shotgun (WGS) entry which is preliminary data.</text>
</comment>
<evidence type="ECO:0000313" key="4">
    <source>
        <dbReference type="Proteomes" id="UP001234495"/>
    </source>
</evidence>